<dbReference type="RefSeq" id="XP_060362491.1">
    <property type="nucleotide sequence ID" value="XM_060510667.1"/>
</dbReference>
<protein>
    <submittedName>
        <fullName evidence="2">Kinase-like domain-containing protein</fullName>
    </submittedName>
</protein>
<keyword evidence="3" id="KW-1185">Reference proteome</keyword>
<dbReference type="InterPro" id="IPR011009">
    <property type="entry name" value="Kinase-like_dom_sf"/>
</dbReference>
<dbReference type="PANTHER" id="PTHR24359">
    <property type="entry name" value="SERINE/THREONINE-PROTEIN KINASE SBK1"/>
    <property type="match status" value="1"/>
</dbReference>
<gene>
    <name evidence="2" type="ORF">BDZ83DRAFT_653912</name>
</gene>
<dbReference type="PROSITE" id="PS50011">
    <property type="entry name" value="PROTEIN_KINASE_DOM"/>
    <property type="match status" value="1"/>
</dbReference>
<evidence type="ECO:0000259" key="1">
    <source>
        <dbReference type="PROSITE" id="PS50011"/>
    </source>
</evidence>
<sequence>MASESLQRILSDASQTDALNNVRQYIPRHVLDTNVTRESVKAALKKSTAKWKIWPLSTKSIVDTVVSNNLKLVFVILLYLDVPWDVKKFHEAGFTDADLPMEKMVSKQGDRLQSGLDSKKLFAPPKHWNLQAENFVSKQWVMMAPIFGSSGEYQKLHPLCPLPLTQADGVIHSARNVVYKAEIQSSHQRGFEAQTSSLKIAIKEFRHKEDFKQERSNLSALRTLPNTKHIAQSLAAYSQGNRDYIISPWAEGGDLDNFWQTSHKGVTRTSKLALWSLDQMLGLANALYALHEELGDAVNCRHGDLKPGNILHFTVDKEQGDFGILKITDFGISRIHQEATFDRLNKPTITGATSPSYEAPEAVASQAARSRKYDIWSIGCIFLEFVIWLAQDWDAVQSFANARKSTSAHAGGAIPSHFYRIDEDEAVVHPEVFKIIKTLGRIPQSAPNTALGKLLSIIKEDLIKINSADRTDAKGLCNQLEAIVSKARSDPVYLWDSRY</sequence>
<dbReference type="CDD" id="cd00180">
    <property type="entry name" value="PKc"/>
    <property type="match status" value="1"/>
</dbReference>
<reference evidence="2" key="1">
    <citation type="submission" date="2021-12" db="EMBL/GenBank/DDBJ databases">
        <title>Comparative genomics, transcriptomics and evolutionary studies reveal genomic signatures of adaptation to plant cell wall in hemibiotrophic fungi.</title>
        <authorList>
            <consortium name="DOE Joint Genome Institute"/>
            <person name="Baroncelli R."/>
            <person name="Diaz J.F."/>
            <person name="Benocci T."/>
            <person name="Peng M."/>
            <person name="Battaglia E."/>
            <person name="Haridas S."/>
            <person name="Andreopoulos W."/>
            <person name="Labutti K."/>
            <person name="Pangilinan J."/>
            <person name="Floch G.L."/>
            <person name="Makela M.R."/>
            <person name="Henrissat B."/>
            <person name="Grigoriev I.V."/>
            <person name="Crouch J.A."/>
            <person name="De Vries R.P."/>
            <person name="Sukno S.A."/>
            <person name="Thon M.R."/>
        </authorList>
    </citation>
    <scope>NUCLEOTIDE SEQUENCE</scope>
    <source>
        <strain evidence="2">CBS 112980</strain>
    </source>
</reference>
<organism evidence="2 3">
    <name type="scientific">Glomerella acutata</name>
    <name type="common">Colletotrichum acutatum</name>
    <dbReference type="NCBI Taxonomy" id="27357"/>
    <lineage>
        <taxon>Eukaryota</taxon>
        <taxon>Fungi</taxon>
        <taxon>Dikarya</taxon>
        <taxon>Ascomycota</taxon>
        <taxon>Pezizomycotina</taxon>
        <taxon>Sordariomycetes</taxon>
        <taxon>Hypocreomycetidae</taxon>
        <taxon>Glomerellales</taxon>
        <taxon>Glomerellaceae</taxon>
        <taxon>Colletotrichum</taxon>
        <taxon>Colletotrichum acutatum species complex</taxon>
    </lineage>
</organism>
<evidence type="ECO:0000313" key="2">
    <source>
        <dbReference type="EMBL" id="KAK1722436.1"/>
    </source>
</evidence>
<dbReference type="Proteomes" id="UP001244207">
    <property type="component" value="Unassembled WGS sequence"/>
</dbReference>
<dbReference type="InterPro" id="IPR000719">
    <property type="entry name" value="Prot_kinase_dom"/>
</dbReference>
<dbReference type="SMART" id="SM00220">
    <property type="entry name" value="S_TKc"/>
    <property type="match status" value="1"/>
</dbReference>
<dbReference type="GeneID" id="85394566"/>
<evidence type="ECO:0000313" key="3">
    <source>
        <dbReference type="Proteomes" id="UP001244207"/>
    </source>
</evidence>
<keyword evidence="2" id="KW-0418">Kinase</keyword>
<dbReference type="SUPFAM" id="SSF56112">
    <property type="entry name" value="Protein kinase-like (PK-like)"/>
    <property type="match status" value="1"/>
</dbReference>
<dbReference type="EMBL" id="JAHMHS010000079">
    <property type="protein sequence ID" value="KAK1722436.1"/>
    <property type="molecule type" value="Genomic_DNA"/>
</dbReference>
<dbReference type="GO" id="GO:0005524">
    <property type="term" value="F:ATP binding"/>
    <property type="evidence" value="ECO:0007669"/>
    <property type="project" value="InterPro"/>
</dbReference>
<proteinExistence type="predicted"/>
<feature type="domain" description="Protein kinase" evidence="1">
    <location>
        <begin position="164"/>
        <end position="484"/>
    </location>
</feature>
<dbReference type="Pfam" id="PF00069">
    <property type="entry name" value="Pkinase"/>
    <property type="match status" value="1"/>
</dbReference>
<accession>A0AAD8UEH7</accession>
<dbReference type="AlphaFoldDB" id="A0AAD8UEH7"/>
<keyword evidence="2" id="KW-0808">Transferase</keyword>
<dbReference type="PANTHER" id="PTHR24359:SF1">
    <property type="entry name" value="INHIBITOR OF NUCLEAR FACTOR KAPPA-B KINASE EPSILON SUBUNIT HOMOLOG 1-RELATED"/>
    <property type="match status" value="1"/>
</dbReference>
<name>A0AAD8UEH7_GLOAC</name>
<dbReference type="Gene3D" id="1.10.510.10">
    <property type="entry name" value="Transferase(Phosphotransferase) domain 1"/>
    <property type="match status" value="1"/>
</dbReference>
<comment type="caution">
    <text evidence="2">The sequence shown here is derived from an EMBL/GenBank/DDBJ whole genome shotgun (WGS) entry which is preliminary data.</text>
</comment>
<dbReference type="GO" id="GO:0004674">
    <property type="term" value="F:protein serine/threonine kinase activity"/>
    <property type="evidence" value="ECO:0007669"/>
    <property type="project" value="TreeGrafter"/>
</dbReference>